<name>A0A7T3KVW3_9EURY</name>
<dbReference type="Proteomes" id="UP000595001">
    <property type="component" value="Chromosome"/>
</dbReference>
<keyword evidence="3" id="KW-1185">Reference proteome</keyword>
<feature type="transmembrane region" description="Helical" evidence="1">
    <location>
        <begin position="127"/>
        <end position="144"/>
    </location>
</feature>
<reference evidence="2 3" key="1">
    <citation type="submission" date="2020-12" db="EMBL/GenBank/DDBJ databases">
        <title>Halosimplex halophilum sp. nov. and Halosimplex salinum sp. nov., two new members of the genus Halosimplex.</title>
        <authorList>
            <person name="Cui H.L."/>
        </authorList>
    </citation>
    <scope>NUCLEOTIDE SEQUENCE [LARGE SCALE GENOMIC DNA]</scope>
    <source>
        <strain evidence="2 3">YGH94</strain>
    </source>
</reference>
<sequence length="220" mass="24363">MQRVTVDDVPSWAYRGLELLVVGPAVVVAVFAFGLLTVLDGPMAGSPFSLGVLGVGYVGVLALGFFGRLLLPPLVYLDSRRLSDQEIDWEPSSILYGIFGFVFGWLVVAEYLYKRHTYVVDWADSEAWWYCALVGAAGLAVGVASFAVGLFGTLPVIYLGLPLFAIGLYRDATYVRLNSEWHPNPINHFLAALFSGLLVVLWVPYFGYYLYKRHTHLGLF</sequence>
<accession>A0A7T3KVW3</accession>
<dbReference type="KEGG" id="hlt:I7X12_03865"/>
<dbReference type="AlphaFoldDB" id="A0A7T3KVW3"/>
<evidence type="ECO:0000313" key="2">
    <source>
        <dbReference type="EMBL" id="QPV63779.1"/>
    </source>
</evidence>
<feature type="transmembrane region" description="Helical" evidence="1">
    <location>
        <begin position="92"/>
        <end position="112"/>
    </location>
</feature>
<dbReference type="RefSeq" id="WP_198062561.1">
    <property type="nucleotide sequence ID" value="NZ_CP065856.1"/>
</dbReference>
<gene>
    <name evidence="2" type="ORF">I7X12_03865</name>
</gene>
<feature type="transmembrane region" description="Helical" evidence="1">
    <location>
        <begin position="151"/>
        <end position="169"/>
    </location>
</feature>
<evidence type="ECO:0000256" key="1">
    <source>
        <dbReference type="SAM" id="Phobius"/>
    </source>
</evidence>
<evidence type="ECO:0000313" key="3">
    <source>
        <dbReference type="Proteomes" id="UP000595001"/>
    </source>
</evidence>
<feature type="transmembrane region" description="Helical" evidence="1">
    <location>
        <begin position="12"/>
        <end position="36"/>
    </location>
</feature>
<organism evidence="2 3">
    <name type="scientific">Halosimplex litoreum</name>
    <dbReference type="NCBI Taxonomy" id="1198301"/>
    <lineage>
        <taxon>Archaea</taxon>
        <taxon>Methanobacteriati</taxon>
        <taxon>Methanobacteriota</taxon>
        <taxon>Stenosarchaea group</taxon>
        <taxon>Halobacteria</taxon>
        <taxon>Halobacteriales</taxon>
        <taxon>Haloarculaceae</taxon>
        <taxon>Halosimplex</taxon>
    </lineage>
</organism>
<dbReference type="GeneID" id="60587600"/>
<dbReference type="EMBL" id="CP065856">
    <property type="protein sequence ID" value="QPV63779.1"/>
    <property type="molecule type" value="Genomic_DNA"/>
</dbReference>
<protein>
    <submittedName>
        <fullName evidence="2">Uncharacterized protein</fullName>
    </submittedName>
</protein>
<dbReference type="OrthoDB" id="242105at2157"/>
<feature type="transmembrane region" description="Helical" evidence="1">
    <location>
        <begin position="48"/>
        <end position="71"/>
    </location>
</feature>
<proteinExistence type="predicted"/>
<keyword evidence="1" id="KW-1133">Transmembrane helix</keyword>
<keyword evidence="1" id="KW-0812">Transmembrane</keyword>
<feature type="transmembrane region" description="Helical" evidence="1">
    <location>
        <begin position="189"/>
        <end position="211"/>
    </location>
</feature>
<keyword evidence="1" id="KW-0472">Membrane</keyword>